<gene>
    <name evidence="1" type="ORF">Sradi_2330700</name>
</gene>
<dbReference type="EMBL" id="JACGWJ010000009">
    <property type="protein sequence ID" value="KAL0399874.1"/>
    <property type="molecule type" value="Genomic_DNA"/>
</dbReference>
<organism evidence="1">
    <name type="scientific">Sesamum radiatum</name>
    <name type="common">Black benniseed</name>
    <dbReference type="NCBI Taxonomy" id="300843"/>
    <lineage>
        <taxon>Eukaryota</taxon>
        <taxon>Viridiplantae</taxon>
        <taxon>Streptophyta</taxon>
        <taxon>Embryophyta</taxon>
        <taxon>Tracheophyta</taxon>
        <taxon>Spermatophyta</taxon>
        <taxon>Magnoliopsida</taxon>
        <taxon>eudicotyledons</taxon>
        <taxon>Gunneridae</taxon>
        <taxon>Pentapetalae</taxon>
        <taxon>asterids</taxon>
        <taxon>lamiids</taxon>
        <taxon>Lamiales</taxon>
        <taxon>Pedaliaceae</taxon>
        <taxon>Sesamum</taxon>
    </lineage>
</organism>
<proteinExistence type="predicted"/>
<evidence type="ECO:0008006" key="2">
    <source>
        <dbReference type="Google" id="ProtNLM"/>
    </source>
</evidence>
<dbReference type="AlphaFoldDB" id="A0AAW2T624"/>
<comment type="caution">
    <text evidence="1">The sequence shown here is derived from an EMBL/GenBank/DDBJ whole genome shotgun (WGS) entry which is preliminary data.</text>
</comment>
<name>A0AAW2T624_SESRA</name>
<evidence type="ECO:0000313" key="1">
    <source>
        <dbReference type="EMBL" id="KAL0399874.1"/>
    </source>
</evidence>
<protein>
    <recommendedName>
        <fullName evidence="2">Secreted protein</fullName>
    </recommendedName>
</protein>
<sequence>MEDAVGFAAWFALFFENSCWKSSLAQYACSWAQISLASHSDLTRLDQGWSKSSGCTLWPTCGRTGT</sequence>
<accession>A0AAW2T624</accession>
<reference evidence="1" key="1">
    <citation type="submission" date="2020-06" db="EMBL/GenBank/DDBJ databases">
        <authorList>
            <person name="Li T."/>
            <person name="Hu X."/>
            <person name="Zhang T."/>
            <person name="Song X."/>
            <person name="Zhang H."/>
            <person name="Dai N."/>
            <person name="Sheng W."/>
            <person name="Hou X."/>
            <person name="Wei L."/>
        </authorList>
    </citation>
    <scope>NUCLEOTIDE SEQUENCE</scope>
    <source>
        <strain evidence="1">G02</strain>
        <tissue evidence="1">Leaf</tissue>
    </source>
</reference>
<reference evidence="1" key="2">
    <citation type="journal article" date="2024" name="Plant">
        <title>Genomic evolution and insights into agronomic trait innovations of Sesamum species.</title>
        <authorList>
            <person name="Miao H."/>
            <person name="Wang L."/>
            <person name="Qu L."/>
            <person name="Liu H."/>
            <person name="Sun Y."/>
            <person name="Le M."/>
            <person name="Wang Q."/>
            <person name="Wei S."/>
            <person name="Zheng Y."/>
            <person name="Lin W."/>
            <person name="Duan Y."/>
            <person name="Cao H."/>
            <person name="Xiong S."/>
            <person name="Wang X."/>
            <person name="Wei L."/>
            <person name="Li C."/>
            <person name="Ma Q."/>
            <person name="Ju M."/>
            <person name="Zhao R."/>
            <person name="Li G."/>
            <person name="Mu C."/>
            <person name="Tian Q."/>
            <person name="Mei H."/>
            <person name="Zhang T."/>
            <person name="Gao T."/>
            <person name="Zhang H."/>
        </authorList>
    </citation>
    <scope>NUCLEOTIDE SEQUENCE</scope>
    <source>
        <strain evidence="1">G02</strain>
    </source>
</reference>